<dbReference type="Proteomes" id="UP001244297">
    <property type="component" value="Unassembled WGS sequence"/>
</dbReference>
<evidence type="ECO:0000313" key="1">
    <source>
        <dbReference type="EMBL" id="MDN3572372.1"/>
    </source>
</evidence>
<proteinExistence type="predicted"/>
<gene>
    <name evidence="1" type="ORF">QWZ18_17290</name>
</gene>
<evidence type="ECO:0000313" key="2">
    <source>
        <dbReference type="Proteomes" id="UP001244297"/>
    </source>
</evidence>
<comment type="caution">
    <text evidence="1">The sequence shown here is derived from an EMBL/GenBank/DDBJ whole genome shotgun (WGS) entry which is preliminary data.</text>
</comment>
<keyword evidence="2" id="KW-1185">Reference proteome</keyword>
<name>A0ABT8AR43_9HYPH</name>
<protein>
    <submittedName>
        <fullName evidence="1">Uncharacterized protein</fullName>
    </submittedName>
</protein>
<accession>A0ABT8AR43</accession>
<sequence length="59" mass="6523">MIKSDHTQSRAFGSAFDPVLHGVAQGLNDLFPLPEDPAGDRTEREIQREIADQDEQDAS</sequence>
<dbReference type="RefSeq" id="WP_238285070.1">
    <property type="nucleotide sequence ID" value="NZ_BPQS01000002.1"/>
</dbReference>
<dbReference type="EMBL" id="JAUFPT010000058">
    <property type="protein sequence ID" value="MDN3572372.1"/>
    <property type="molecule type" value="Genomic_DNA"/>
</dbReference>
<reference evidence="2" key="1">
    <citation type="journal article" date="2019" name="Int. J. Syst. Evol. Microbiol.">
        <title>The Global Catalogue of Microorganisms (GCM) 10K type strain sequencing project: providing services to taxonomists for standard genome sequencing and annotation.</title>
        <authorList>
            <consortium name="The Broad Institute Genomics Platform"/>
            <consortium name="The Broad Institute Genome Sequencing Center for Infectious Disease"/>
            <person name="Wu L."/>
            <person name="Ma J."/>
        </authorList>
    </citation>
    <scope>NUCLEOTIDE SEQUENCE [LARGE SCALE GENOMIC DNA]</scope>
    <source>
        <strain evidence="2">CECT 7806</strain>
    </source>
</reference>
<organism evidence="1 2">
    <name type="scientific">Methylobacterium longum</name>
    <dbReference type="NCBI Taxonomy" id="767694"/>
    <lineage>
        <taxon>Bacteria</taxon>
        <taxon>Pseudomonadati</taxon>
        <taxon>Pseudomonadota</taxon>
        <taxon>Alphaproteobacteria</taxon>
        <taxon>Hyphomicrobiales</taxon>
        <taxon>Methylobacteriaceae</taxon>
        <taxon>Methylobacterium</taxon>
    </lineage>
</organism>